<evidence type="ECO:0000256" key="5">
    <source>
        <dbReference type="ARBA" id="ARBA00022692"/>
    </source>
</evidence>
<comment type="function">
    <text evidence="9">Part of the tripartite ATP-independent periplasmic (TRAP) transport system.</text>
</comment>
<evidence type="ECO:0000256" key="6">
    <source>
        <dbReference type="ARBA" id="ARBA00022989"/>
    </source>
</evidence>
<dbReference type="GO" id="GO:0005886">
    <property type="term" value="C:plasma membrane"/>
    <property type="evidence" value="ECO:0007669"/>
    <property type="project" value="UniProtKB-SubCell"/>
</dbReference>
<proteinExistence type="inferred from homology"/>
<sequence>MRTLLDGLYKLCGWLAAFFLVAVGVLILLQIGGRLFGVLIPSTDDLAGFAMAASSFLGLAYALRVGGHIRVSLVLQRLHGRPRRWAELWCLGSASLLTGYFAFYSADMTREFITFGDLSPGLLPIPLWIPQSTMTIGLVLICVALVDDLVAVARGGDPSYEGAEGELLESEKLATTASPGPDT</sequence>
<dbReference type="InterPro" id="IPR007387">
    <property type="entry name" value="TRAP_DctQ"/>
</dbReference>
<reference evidence="11 12" key="1">
    <citation type="submission" date="2013-08" db="EMBL/GenBank/DDBJ databases">
        <title>The genome sequence of Skermanella stibiiresistens.</title>
        <authorList>
            <person name="Zhu W."/>
            <person name="Wang G."/>
        </authorList>
    </citation>
    <scope>NUCLEOTIDE SEQUENCE [LARGE SCALE GENOMIC DNA]</scope>
    <source>
        <strain evidence="11 12">SB22</strain>
    </source>
</reference>
<evidence type="ECO:0000256" key="4">
    <source>
        <dbReference type="ARBA" id="ARBA00022519"/>
    </source>
</evidence>
<comment type="subunit">
    <text evidence="9">The complex comprises the extracytoplasmic solute receptor protein and the two transmembrane proteins.</text>
</comment>
<keyword evidence="3" id="KW-1003">Cell membrane</keyword>
<evidence type="ECO:0000256" key="2">
    <source>
        <dbReference type="ARBA" id="ARBA00022448"/>
    </source>
</evidence>
<feature type="transmembrane region" description="Helical" evidence="9">
    <location>
        <begin position="12"/>
        <end position="40"/>
    </location>
</feature>
<protein>
    <recommendedName>
        <fullName evidence="9">TRAP transporter small permease protein</fullName>
    </recommendedName>
</protein>
<dbReference type="InterPro" id="IPR055348">
    <property type="entry name" value="DctQ"/>
</dbReference>
<evidence type="ECO:0000256" key="1">
    <source>
        <dbReference type="ARBA" id="ARBA00004429"/>
    </source>
</evidence>
<evidence type="ECO:0000259" key="10">
    <source>
        <dbReference type="Pfam" id="PF04290"/>
    </source>
</evidence>
<evidence type="ECO:0000313" key="12">
    <source>
        <dbReference type="Proteomes" id="UP000019486"/>
    </source>
</evidence>
<comment type="caution">
    <text evidence="11">The sequence shown here is derived from an EMBL/GenBank/DDBJ whole genome shotgun (WGS) entry which is preliminary data.</text>
</comment>
<name>W9H9X1_9PROT</name>
<dbReference type="GO" id="GO:0022857">
    <property type="term" value="F:transmembrane transporter activity"/>
    <property type="evidence" value="ECO:0007669"/>
    <property type="project" value="UniProtKB-UniRule"/>
</dbReference>
<keyword evidence="6 9" id="KW-1133">Transmembrane helix</keyword>
<dbReference type="RefSeq" id="WP_037446155.1">
    <property type="nucleotide sequence ID" value="NZ_AVFL01000001.1"/>
</dbReference>
<gene>
    <name evidence="11" type="ORF">N825_02510</name>
</gene>
<evidence type="ECO:0000313" key="11">
    <source>
        <dbReference type="EMBL" id="EWY42744.1"/>
    </source>
</evidence>
<dbReference type="STRING" id="1385369.N825_02510"/>
<dbReference type="PANTHER" id="PTHR35011:SF10">
    <property type="entry name" value="TRAP TRANSPORTER SMALL PERMEASE PROTEIN"/>
    <property type="match status" value="1"/>
</dbReference>
<comment type="subcellular location">
    <subcellularLocation>
        <location evidence="1 9">Cell inner membrane</location>
        <topology evidence="1 9">Multi-pass membrane protein</topology>
    </subcellularLocation>
</comment>
<keyword evidence="4 9" id="KW-0997">Cell inner membrane</keyword>
<dbReference type="OrthoDB" id="9797534at2"/>
<feature type="transmembrane region" description="Helical" evidence="9">
    <location>
        <begin position="46"/>
        <end position="64"/>
    </location>
</feature>
<keyword evidence="5 9" id="KW-0812">Transmembrane</keyword>
<feature type="domain" description="Tripartite ATP-independent periplasmic transporters DctQ component" evidence="10">
    <location>
        <begin position="25"/>
        <end position="154"/>
    </location>
</feature>
<dbReference type="Proteomes" id="UP000019486">
    <property type="component" value="Unassembled WGS sequence"/>
</dbReference>
<accession>W9H9X1</accession>
<evidence type="ECO:0000256" key="9">
    <source>
        <dbReference type="RuleBase" id="RU369079"/>
    </source>
</evidence>
<keyword evidence="2 9" id="KW-0813">Transport</keyword>
<feature type="transmembrane region" description="Helical" evidence="9">
    <location>
        <begin position="85"/>
        <end position="105"/>
    </location>
</feature>
<comment type="similarity">
    <text evidence="8 9">Belongs to the TRAP transporter small permease family.</text>
</comment>
<dbReference type="EMBL" id="AVFL01000001">
    <property type="protein sequence ID" value="EWY42744.1"/>
    <property type="molecule type" value="Genomic_DNA"/>
</dbReference>
<feature type="transmembrane region" description="Helical" evidence="9">
    <location>
        <begin position="125"/>
        <end position="146"/>
    </location>
</feature>
<organism evidence="11 12">
    <name type="scientific">Skermanella stibiiresistens SB22</name>
    <dbReference type="NCBI Taxonomy" id="1385369"/>
    <lineage>
        <taxon>Bacteria</taxon>
        <taxon>Pseudomonadati</taxon>
        <taxon>Pseudomonadota</taxon>
        <taxon>Alphaproteobacteria</taxon>
        <taxon>Rhodospirillales</taxon>
        <taxon>Azospirillaceae</taxon>
        <taxon>Skermanella</taxon>
    </lineage>
</organism>
<evidence type="ECO:0000256" key="7">
    <source>
        <dbReference type="ARBA" id="ARBA00023136"/>
    </source>
</evidence>
<dbReference type="Pfam" id="PF04290">
    <property type="entry name" value="DctQ"/>
    <property type="match status" value="1"/>
</dbReference>
<keyword evidence="12" id="KW-1185">Reference proteome</keyword>
<dbReference type="GO" id="GO:0015740">
    <property type="term" value="P:C4-dicarboxylate transport"/>
    <property type="evidence" value="ECO:0007669"/>
    <property type="project" value="TreeGrafter"/>
</dbReference>
<keyword evidence="7 9" id="KW-0472">Membrane</keyword>
<dbReference type="AlphaFoldDB" id="W9H9X1"/>
<evidence type="ECO:0000256" key="3">
    <source>
        <dbReference type="ARBA" id="ARBA00022475"/>
    </source>
</evidence>
<dbReference type="PATRIC" id="fig|1385369.3.peg.496"/>
<dbReference type="PANTHER" id="PTHR35011">
    <property type="entry name" value="2,3-DIKETO-L-GULONATE TRAP TRANSPORTER SMALL PERMEASE PROTEIN YIAM"/>
    <property type="match status" value="1"/>
</dbReference>
<evidence type="ECO:0000256" key="8">
    <source>
        <dbReference type="ARBA" id="ARBA00038436"/>
    </source>
</evidence>